<feature type="compositionally biased region" description="Basic and acidic residues" evidence="1">
    <location>
        <begin position="803"/>
        <end position="820"/>
    </location>
</feature>
<dbReference type="EMBL" id="SWLE01000017">
    <property type="protein sequence ID" value="TNM89929.1"/>
    <property type="molecule type" value="Genomic_DNA"/>
</dbReference>
<feature type="region of interest" description="Disordered" evidence="1">
    <location>
        <begin position="167"/>
        <end position="190"/>
    </location>
</feature>
<name>A0A4Z2BDA3_9TELE</name>
<feature type="compositionally biased region" description="Basic and acidic residues" evidence="1">
    <location>
        <begin position="845"/>
        <end position="854"/>
    </location>
</feature>
<protein>
    <recommendedName>
        <fullName evidence="2">Calponin-homology (CH) domain-containing protein</fullName>
    </recommendedName>
</protein>
<dbReference type="InterPro" id="IPR010441">
    <property type="entry name" value="CH_2"/>
</dbReference>
<dbReference type="GO" id="GO:0002177">
    <property type="term" value="C:manchette"/>
    <property type="evidence" value="ECO:0007669"/>
    <property type="project" value="TreeGrafter"/>
</dbReference>
<evidence type="ECO:0000259" key="2">
    <source>
        <dbReference type="PROSITE" id="PS50021"/>
    </source>
</evidence>
<dbReference type="Pfam" id="PF24082">
    <property type="entry name" value="SPEF2_C"/>
    <property type="match status" value="1"/>
</dbReference>
<evidence type="ECO:0000313" key="3">
    <source>
        <dbReference type="EMBL" id="TNM89929.1"/>
    </source>
</evidence>
<feature type="region of interest" description="Disordered" evidence="1">
    <location>
        <begin position="1092"/>
        <end position="1139"/>
    </location>
</feature>
<feature type="compositionally biased region" description="Polar residues" evidence="1">
    <location>
        <begin position="855"/>
        <end position="864"/>
    </location>
</feature>
<dbReference type="GO" id="GO:0007288">
    <property type="term" value="P:sperm axoneme assembly"/>
    <property type="evidence" value="ECO:0007669"/>
    <property type="project" value="TreeGrafter"/>
</dbReference>
<dbReference type="PROSITE" id="PS50021">
    <property type="entry name" value="CH"/>
    <property type="match status" value="1"/>
</dbReference>
<dbReference type="InterPro" id="IPR052634">
    <property type="entry name" value="Sperm_flagellar-bone_growth"/>
</dbReference>
<feature type="domain" description="Calponin-homology (CH)" evidence="2">
    <location>
        <begin position="1"/>
        <end position="105"/>
    </location>
</feature>
<dbReference type="InterPro" id="IPR027417">
    <property type="entry name" value="P-loop_NTPase"/>
</dbReference>
<dbReference type="Gene3D" id="1.10.418.10">
    <property type="entry name" value="Calponin-like domain"/>
    <property type="match status" value="1"/>
</dbReference>
<dbReference type="Gene3D" id="3.40.50.300">
    <property type="entry name" value="P-loop containing nucleotide triphosphate hydrolases"/>
    <property type="match status" value="1"/>
</dbReference>
<feature type="compositionally biased region" description="Basic and acidic residues" evidence="1">
    <location>
        <begin position="1092"/>
        <end position="1109"/>
    </location>
</feature>
<keyword evidence="4" id="KW-1185">Reference proteome</keyword>
<feature type="region of interest" description="Disordered" evidence="1">
    <location>
        <begin position="803"/>
        <end position="864"/>
    </location>
</feature>
<accession>A0A4Z2BDA3</accession>
<organism evidence="3 4">
    <name type="scientific">Takifugu bimaculatus</name>
    <dbReference type="NCBI Taxonomy" id="433685"/>
    <lineage>
        <taxon>Eukaryota</taxon>
        <taxon>Metazoa</taxon>
        <taxon>Chordata</taxon>
        <taxon>Craniata</taxon>
        <taxon>Vertebrata</taxon>
        <taxon>Euteleostomi</taxon>
        <taxon>Actinopterygii</taxon>
        <taxon>Neopterygii</taxon>
        <taxon>Teleostei</taxon>
        <taxon>Neoteleostei</taxon>
        <taxon>Acanthomorphata</taxon>
        <taxon>Eupercaria</taxon>
        <taxon>Tetraodontiformes</taxon>
        <taxon>Tetradontoidea</taxon>
        <taxon>Tetraodontidae</taxon>
        <taxon>Takifugu</taxon>
    </lineage>
</organism>
<sequence>MSDILCKWLNEEVRISLAIEPNSLDKNFSNGYLFGEVLFKYQLQKDFNMFTNKDTSVSKLNNFARIEPSLHLLGIPFDTNKAQAIIQEKQGVATHLLYQLYFSLGKKKKAQQLHQVRICDAELKKVSKLYEEKRQELNARSVVIPPIMNSAQQRRQPKGSNILEIKNTEKATAVPVPKPPPYSSQHNPKRRQNLHQLKVQEAEQIVQNEISQFETNRKKLVTYISTSSSSHPSPGAYHLSTNHQDLGVSGKETRITLQSNDKFIRDIRKRLDENAVAREQREKRLQRFMIEQMKAREAQEETRRDEQLVLRLTRQTQHEQRLAAQLLQICRQKEVILENRLFREEQYRQRREKDLQEALEWEAALAQQVKLERVEEMKKELEICKKISAERAQNKYKKHFAICKDIVEQMIDFATKVGEYHQLTENLIPEKQIRVWKEMLLKGLPLYYLNVQKPGFEFFTPLDPVEQKRQDILNDLDYEDYASMVGEWALPNDEGEPLIPLTNNNILGHIVSRLRNFRCQPKVAPSSPPLPPFKLKACVLGKFCSGKTTCLSKISKAHGIYILSADTLIAEALNAYEIGEVTEQQNEDNEPLPSSLTPTPACNTDMEIVDSTTTPSTRALQGAAIQAKLKEGQTISTELLLDIIVHAIRQVPTQSCWILDGFPADVAQAHMLEKALGGICEDPVESITINLVADPNPPKPPSPPAPVLDLVVLLDIPDECVVQRAFSHIDGAASSSMPDERTLYLGQIQQKLRAFQEAWPKLEKWFDKKQNILVRVDADADEEELYKRLECVLQRAMMQIPEEKESDLKGAEVDQPHSEDAPGSIKSHADQKEQQTEVSSGTTHNCEDVPETQHETGTTSASLSNWEYVDDPVPTGIPEKLCSHWDTMCCSYVNNITTVMQQFRSQNTIISHHLNNIREDYQQFLKRPDLKQESVSRWQKDFNSIPDDMRQDEETKAELHLRLDELCECLWDISNKRKMEDEKEMSTVMGEGFLEEHMALLVNNHSMLMQEELQRFQTTMSVLKVYYLSMSNQLLPEMPFKMSPIPLLDTTKSDEMQHQDERYPDSSKKLISDYEEALTTISNLMSNIAHKGKTEEQHENQSLPDEGKAKHLQAQNKNKKPLKQRDDSPPNGHDNGLETNNVQEFEAKIYKEYAAAQDHEEKAAKTRIALIKAHGLQMVKSLQSSAKQTSSCMQKWLKEHNLAGMKSIEQLADVTRHHIEAANKLQHEVVLDGTDFYMKEHHQKVSSPPPRPPSMETSSGFTLTISQLESVYQKFHAVAPLGLMPSSEFSKLLWNMMIISMDVCSLPDAWFKLSESQFLEIVALLTDEYELLDWRRFLLCAALPWPIPSLSQLLVVLQHIKSIDAEHTGYINETEYLQTELWFSSESVQPVPEDPSKPLPYDRPTNLRKFFFRLFADHSFSPPELDYVSMLQYLAAHPNPRQGFIRALSVVLGQHIRYPSPNHLVKSLPSIDEATELCSSDLDQNYREAAILCDSSSSLEEPEVSIPALLAVVCHKVTKITDDISLPSDGPSQEEYNENLLRVFRELQYGPEDCVPFSVLSQHPFIQSLIENSTRHQLVDIPHLLLSCGDDGKANSSTPPVNTGL</sequence>
<dbReference type="PANTHER" id="PTHR14919">
    <property type="entry name" value="KPL2-RELATED"/>
    <property type="match status" value="1"/>
</dbReference>
<evidence type="ECO:0000313" key="4">
    <source>
        <dbReference type="Proteomes" id="UP000516260"/>
    </source>
</evidence>
<evidence type="ECO:0000256" key="1">
    <source>
        <dbReference type="SAM" id="MobiDB-lite"/>
    </source>
</evidence>
<dbReference type="SUPFAM" id="SSF52540">
    <property type="entry name" value="P-loop containing nucleoside triphosphate hydrolases"/>
    <property type="match status" value="1"/>
</dbReference>
<dbReference type="InterPro" id="IPR036872">
    <property type="entry name" value="CH_dom_sf"/>
</dbReference>
<dbReference type="GO" id="GO:0005737">
    <property type="term" value="C:cytoplasm"/>
    <property type="evidence" value="ECO:0007669"/>
    <property type="project" value="UniProtKB-ARBA"/>
</dbReference>
<dbReference type="PANTHER" id="PTHR14919:SF0">
    <property type="entry name" value="SPERM FLAGELLAR PROTEIN 2"/>
    <property type="match status" value="1"/>
</dbReference>
<dbReference type="Pfam" id="PF22946">
    <property type="entry name" value="SPEF2_D5"/>
    <property type="match status" value="1"/>
</dbReference>
<proteinExistence type="predicted"/>
<dbReference type="Proteomes" id="UP000516260">
    <property type="component" value="Chromosome 4"/>
</dbReference>
<dbReference type="InterPro" id="IPR001715">
    <property type="entry name" value="CH_dom"/>
</dbReference>
<dbReference type="Pfam" id="PF06294">
    <property type="entry name" value="CH_2"/>
    <property type="match status" value="1"/>
</dbReference>
<dbReference type="InterPro" id="IPR056199">
    <property type="entry name" value="SPEF2_C"/>
</dbReference>
<dbReference type="GO" id="GO:0097225">
    <property type="term" value="C:sperm midpiece"/>
    <property type="evidence" value="ECO:0007669"/>
    <property type="project" value="TreeGrafter"/>
</dbReference>
<gene>
    <name evidence="3" type="ORF">fugu_004163</name>
</gene>
<dbReference type="Pfam" id="PF00406">
    <property type="entry name" value="ADK"/>
    <property type="match status" value="1"/>
</dbReference>
<dbReference type="InterPro" id="IPR054517">
    <property type="entry name" value="SPEF2_D5"/>
</dbReference>
<comment type="caution">
    <text evidence="3">The sequence shown here is derived from an EMBL/GenBank/DDBJ whole genome shotgun (WGS) entry which is preliminary data.</text>
</comment>
<reference evidence="3 4" key="1">
    <citation type="submission" date="2019-04" db="EMBL/GenBank/DDBJ databases">
        <title>The sequence and de novo assembly of Takifugu bimaculatus genome using PacBio and Hi-C technologies.</title>
        <authorList>
            <person name="Xu P."/>
            <person name="Liu B."/>
            <person name="Zhou Z."/>
        </authorList>
    </citation>
    <scope>NUCLEOTIDE SEQUENCE [LARGE SCALE GENOMIC DNA]</scope>
    <source>
        <strain evidence="3">TB-2018</strain>
        <tissue evidence="3">Muscle</tissue>
    </source>
</reference>